<organism evidence="2 3">
    <name type="scientific">Pseudarthrobacter humi</name>
    <dbReference type="NCBI Taxonomy" id="2952523"/>
    <lineage>
        <taxon>Bacteria</taxon>
        <taxon>Bacillati</taxon>
        <taxon>Actinomycetota</taxon>
        <taxon>Actinomycetes</taxon>
        <taxon>Micrococcales</taxon>
        <taxon>Micrococcaceae</taxon>
        <taxon>Pseudarthrobacter</taxon>
    </lineage>
</organism>
<evidence type="ECO:0000259" key="1">
    <source>
        <dbReference type="Pfam" id="PF13400"/>
    </source>
</evidence>
<evidence type="ECO:0000313" key="2">
    <source>
        <dbReference type="EMBL" id="MCP8998424.1"/>
    </source>
</evidence>
<dbReference type="RefSeq" id="WP_254747075.1">
    <property type="nucleotide sequence ID" value="NZ_JANCLV010000001.1"/>
</dbReference>
<dbReference type="InterPro" id="IPR028087">
    <property type="entry name" value="Tad_N"/>
</dbReference>
<comment type="caution">
    <text evidence="2">The sequence shown here is derived from an EMBL/GenBank/DDBJ whole genome shotgun (WGS) entry which is preliminary data.</text>
</comment>
<proteinExistence type="predicted"/>
<keyword evidence="3" id="KW-1185">Reference proteome</keyword>
<gene>
    <name evidence="2" type="ORF">NFC73_01555</name>
</gene>
<feature type="domain" description="Putative Flp pilus-assembly TadG-like N-terminal" evidence="1">
    <location>
        <begin position="12"/>
        <end position="55"/>
    </location>
</feature>
<accession>A0ABT1LKL5</accession>
<sequence>MRRIKTDESERGVVAPLTAILLVFLLGMTALAVDVGMMYSEHAQLQNGADSSALAIAQACAASPPAAACSTPLSSASVYANGNAVDEHSNVVTATVNAGTVDVTTESRDDAGNNHLSLVFARVLGIDTTVIHASAQAKFGGFMAGNVFPLSFSKCESDPGFTKALQFFPEHGNAIADMPGYECVTPSSSGLEVPGGFGWLDHPAGSCTASVNIADPWVGTNTGHNYDSDCATLLNKWGAILSQPGGTVDILIPIFDDVRGTGANAEFHIEAFAQISLRGWNFGGGTKLPKDYMTPDATVLHDQLVADKDIKLKNSDNGIYGEFIKKVSLAELGTLGGPTTYGALGAKLSN</sequence>
<reference evidence="2 3" key="1">
    <citation type="submission" date="2022-06" db="EMBL/GenBank/DDBJ databases">
        <title>Pseudarthrobacter sp. strain RMG13 Genome sequencing and assembly.</title>
        <authorList>
            <person name="Kim I."/>
        </authorList>
    </citation>
    <scope>NUCLEOTIDE SEQUENCE [LARGE SCALE GENOMIC DNA]</scope>
    <source>
        <strain evidence="2 3">RMG13</strain>
    </source>
</reference>
<dbReference type="Proteomes" id="UP001524318">
    <property type="component" value="Unassembled WGS sequence"/>
</dbReference>
<dbReference type="EMBL" id="JANCLV010000001">
    <property type="protein sequence ID" value="MCP8998424.1"/>
    <property type="molecule type" value="Genomic_DNA"/>
</dbReference>
<name>A0ABT1LKL5_9MICC</name>
<evidence type="ECO:0000313" key="3">
    <source>
        <dbReference type="Proteomes" id="UP001524318"/>
    </source>
</evidence>
<protein>
    <submittedName>
        <fullName evidence="2">Tad domain-containing protein</fullName>
    </submittedName>
</protein>
<dbReference type="Pfam" id="PF13400">
    <property type="entry name" value="Tad"/>
    <property type="match status" value="1"/>
</dbReference>